<dbReference type="InterPro" id="IPR011102">
    <property type="entry name" value="Sig_transdc_His_kinase_HWE"/>
</dbReference>
<keyword evidence="9 14" id="KW-0418">Kinase</keyword>
<dbReference type="SMART" id="SM00911">
    <property type="entry name" value="HWE_HK"/>
    <property type="match status" value="1"/>
</dbReference>
<keyword evidence="10" id="KW-0067">ATP-binding</keyword>
<dbReference type="SMART" id="SM00091">
    <property type="entry name" value="PAS"/>
    <property type="match status" value="1"/>
</dbReference>
<accession>A0ABV7IK79</accession>
<dbReference type="GO" id="GO:0004673">
    <property type="term" value="F:protein histidine kinase activity"/>
    <property type="evidence" value="ECO:0007669"/>
    <property type="project" value="UniProtKB-EC"/>
</dbReference>
<keyword evidence="11" id="KW-0843">Virulence</keyword>
<dbReference type="InterPro" id="IPR036890">
    <property type="entry name" value="HATPase_C_sf"/>
</dbReference>
<keyword evidence="8" id="KW-0547">Nucleotide-binding</keyword>
<dbReference type="PROSITE" id="PS50112">
    <property type="entry name" value="PAS"/>
    <property type="match status" value="1"/>
</dbReference>
<evidence type="ECO:0000256" key="4">
    <source>
        <dbReference type="ARBA" id="ARBA00022630"/>
    </source>
</evidence>
<feature type="domain" description="PAC" evidence="13">
    <location>
        <begin position="76"/>
        <end position="128"/>
    </location>
</feature>
<evidence type="ECO:0000256" key="8">
    <source>
        <dbReference type="ARBA" id="ARBA00022741"/>
    </source>
</evidence>
<evidence type="ECO:0000313" key="14">
    <source>
        <dbReference type="EMBL" id="MFC3173115.1"/>
    </source>
</evidence>
<organism evidence="14 15">
    <name type="scientific">Novosphingobium bradum</name>
    <dbReference type="NCBI Taxonomy" id="1737444"/>
    <lineage>
        <taxon>Bacteria</taxon>
        <taxon>Pseudomonadati</taxon>
        <taxon>Pseudomonadota</taxon>
        <taxon>Alphaproteobacteria</taxon>
        <taxon>Sphingomonadales</taxon>
        <taxon>Sphingomonadaceae</taxon>
        <taxon>Novosphingobium</taxon>
    </lineage>
</organism>
<dbReference type="Gene3D" id="3.30.565.10">
    <property type="entry name" value="Histidine kinase-like ATPase, C-terminal domain"/>
    <property type="match status" value="1"/>
</dbReference>
<evidence type="ECO:0000313" key="15">
    <source>
        <dbReference type="Proteomes" id="UP001595604"/>
    </source>
</evidence>
<dbReference type="Pfam" id="PF08448">
    <property type="entry name" value="PAS_4"/>
    <property type="match status" value="1"/>
</dbReference>
<evidence type="ECO:0000256" key="7">
    <source>
        <dbReference type="ARBA" id="ARBA00022737"/>
    </source>
</evidence>
<dbReference type="InterPro" id="IPR035965">
    <property type="entry name" value="PAS-like_dom_sf"/>
</dbReference>
<evidence type="ECO:0000256" key="6">
    <source>
        <dbReference type="ARBA" id="ARBA00022679"/>
    </source>
</evidence>
<evidence type="ECO:0000256" key="5">
    <source>
        <dbReference type="ARBA" id="ARBA00022643"/>
    </source>
</evidence>
<evidence type="ECO:0000256" key="3">
    <source>
        <dbReference type="ARBA" id="ARBA00022553"/>
    </source>
</evidence>
<dbReference type="EMBL" id="JBHRTQ010000003">
    <property type="protein sequence ID" value="MFC3173115.1"/>
    <property type="molecule type" value="Genomic_DNA"/>
</dbReference>
<dbReference type="InterPro" id="IPR000014">
    <property type="entry name" value="PAS"/>
</dbReference>
<feature type="domain" description="PAS" evidence="12">
    <location>
        <begin position="3"/>
        <end position="73"/>
    </location>
</feature>
<keyword evidence="4" id="KW-0285">Flavoprotein</keyword>
<dbReference type="PROSITE" id="PS50113">
    <property type="entry name" value="PAC"/>
    <property type="match status" value="1"/>
</dbReference>
<comment type="catalytic activity">
    <reaction evidence="1">
        <text>ATP + protein L-histidine = ADP + protein N-phospho-L-histidine.</text>
        <dbReference type="EC" id="2.7.13.3"/>
    </reaction>
</comment>
<dbReference type="NCBIfam" id="TIGR00229">
    <property type="entry name" value="sensory_box"/>
    <property type="match status" value="1"/>
</dbReference>
<evidence type="ECO:0000259" key="13">
    <source>
        <dbReference type="PROSITE" id="PS50113"/>
    </source>
</evidence>
<evidence type="ECO:0000259" key="12">
    <source>
        <dbReference type="PROSITE" id="PS50112"/>
    </source>
</evidence>
<evidence type="ECO:0000256" key="9">
    <source>
        <dbReference type="ARBA" id="ARBA00022777"/>
    </source>
</evidence>
<reference evidence="15" key="1">
    <citation type="journal article" date="2019" name="Int. J. Syst. Evol. Microbiol.">
        <title>The Global Catalogue of Microorganisms (GCM) 10K type strain sequencing project: providing services to taxonomists for standard genome sequencing and annotation.</title>
        <authorList>
            <consortium name="The Broad Institute Genomics Platform"/>
            <consortium name="The Broad Institute Genome Sequencing Center for Infectious Disease"/>
            <person name="Wu L."/>
            <person name="Ma J."/>
        </authorList>
    </citation>
    <scope>NUCLEOTIDE SEQUENCE [LARGE SCALE GENOMIC DNA]</scope>
    <source>
        <strain evidence="15">KCTC 42984</strain>
    </source>
</reference>
<evidence type="ECO:0000256" key="1">
    <source>
        <dbReference type="ARBA" id="ARBA00000085"/>
    </source>
</evidence>
<dbReference type="PANTHER" id="PTHR41523:SF7">
    <property type="entry name" value="HISTIDINE KINASE"/>
    <property type="match status" value="1"/>
</dbReference>
<keyword evidence="7" id="KW-0677">Repeat</keyword>
<dbReference type="SUPFAM" id="SSF55785">
    <property type="entry name" value="PYP-like sensor domain (PAS domain)"/>
    <property type="match status" value="1"/>
</dbReference>
<dbReference type="Pfam" id="PF07536">
    <property type="entry name" value="HWE_HK"/>
    <property type="match status" value="1"/>
</dbReference>
<evidence type="ECO:0000256" key="10">
    <source>
        <dbReference type="ARBA" id="ARBA00022840"/>
    </source>
</evidence>
<sequence>MYDARLLREALDAQLEMVCRFRPDGTILLVNQAYAQTIGSTPEELTGASLWAFVTPEDRAGVEAGMAQLTPDRPVVTIENRLETPDGERWTLWRNRGLKWDAAGRLLEAQSTGYDITERKHLEDQRQLLIEELNHRVRNTLMVVQGMAHQTFRGSAMPEAHLAAFNARLHALAGAHTALSRSNWAGAEIEDVVHHGLAICGDDIVRITLAGPSVRLRPNAAVALALVLHELATNAVKYGALSAHEGTASVTWALGADDRLALCWQERGGPPVVAPTRTGFGTRLIGNSVTRQLEGEVDLAYDPAGLTCRMNFPLHSALLPAEPASGEPGEPA</sequence>
<dbReference type="Proteomes" id="UP001595604">
    <property type="component" value="Unassembled WGS sequence"/>
</dbReference>
<evidence type="ECO:0000256" key="2">
    <source>
        <dbReference type="ARBA" id="ARBA00012438"/>
    </source>
</evidence>
<keyword evidence="5" id="KW-0288">FMN</keyword>
<dbReference type="RefSeq" id="WP_379508509.1">
    <property type="nucleotide sequence ID" value="NZ_JBHRTQ010000003.1"/>
</dbReference>
<proteinExistence type="predicted"/>
<dbReference type="PANTHER" id="PTHR41523">
    <property type="entry name" value="TWO-COMPONENT SYSTEM SENSOR PROTEIN"/>
    <property type="match status" value="1"/>
</dbReference>
<dbReference type="Gene3D" id="3.30.450.20">
    <property type="entry name" value="PAS domain"/>
    <property type="match status" value="1"/>
</dbReference>
<dbReference type="SUPFAM" id="SSF55874">
    <property type="entry name" value="ATPase domain of HSP90 chaperone/DNA topoisomerase II/histidine kinase"/>
    <property type="match status" value="1"/>
</dbReference>
<keyword evidence="3" id="KW-0597">Phosphoprotein</keyword>
<dbReference type="InterPro" id="IPR013656">
    <property type="entry name" value="PAS_4"/>
</dbReference>
<evidence type="ECO:0000256" key="11">
    <source>
        <dbReference type="ARBA" id="ARBA00023026"/>
    </source>
</evidence>
<gene>
    <name evidence="14" type="ORF">ACFOD9_02500</name>
</gene>
<dbReference type="CDD" id="cd00130">
    <property type="entry name" value="PAS"/>
    <property type="match status" value="1"/>
</dbReference>
<keyword evidence="6 14" id="KW-0808">Transferase</keyword>
<comment type="caution">
    <text evidence="14">The sequence shown here is derived from an EMBL/GenBank/DDBJ whole genome shotgun (WGS) entry which is preliminary data.</text>
</comment>
<dbReference type="EC" id="2.7.13.3" evidence="2"/>
<dbReference type="InterPro" id="IPR000700">
    <property type="entry name" value="PAS-assoc_C"/>
</dbReference>
<name>A0ABV7IK79_9SPHN</name>
<keyword evidence="15" id="KW-1185">Reference proteome</keyword>
<protein>
    <recommendedName>
        <fullName evidence="2">histidine kinase</fullName>
        <ecNumber evidence="2">2.7.13.3</ecNumber>
    </recommendedName>
</protein>